<gene>
    <name evidence="2" type="ORF">J3R73_001567</name>
</gene>
<dbReference type="PANTHER" id="PTHR21366">
    <property type="entry name" value="GLYOXALASE FAMILY PROTEIN"/>
    <property type="match status" value="1"/>
</dbReference>
<dbReference type="InterPro" id="IPR004360">
    <property type="entry name" value="Glyas_Fos-R_dOase_dom"/>
</dbReference>
<evidence type="ECO:0000313" key="3">
    <source>
        <dbReference type="Proteomes" id="UP001237448"/>
    </source>
</evidence>
<dbReference type="InterPro" id="IPR037523">
    <property type="entry name" value="VOC_core"/>
</dbReference>
<dbReference type="PANTHER" id="PTHR21366:SF22">
    <property type="entry name" value="VOC DOMAIN-CONTAINING PROTEIN"/>
    <property type="match status" value="1"/>
</dbReference>
<evidence type="ECO:0000259" key="1">
    <source>
        <dbReference type="PROSITE" id="PS51819"/>
    </source>
</evidence>
<dbReference type="Pfam" id="PF00903">
    <property type="entry name" value="Glyoxalase"/>
    <property type="match status" value="1"/>
</dbReference>
<evidence type="ECO:0000313" key="2">
    <source>
        <dbReference type="EMBL" id="MDQ0391775.1"/>
    </source>
</evidence>
<sequence>MPRLERIVETAVYVEDLDRAAAFYETVLGLEALVRLERLHAFDVGGCNVLLVFKRGASDETQIVPGGSIPPHDASGRIHVCFAVPAADLAAWEARLAAHGVAVEGRAEWPAGGRSLYFRDPDGHMLELMTPGVWRTY</sequence>
<protein>
    <submittedName>
        <fullName evidence="2">Catechol 2,3-dioxygenase-like lactoylglutathione lyase family enzyme</fullName>
    </submittedName>
</protein>
<comment type="caution">
    <text evidence="2">The sequence shown here is derived from an EMBL/GenBank/DDBJ whole genome shotgun (WGS) entry which is preliminary data.</text>
</comment>
<keyword evidence="3" id="KW-1185">Reference proteome</keyword>
<dbReference type="Proteomes" id="UP001237448">
    <property type="component" value="Unassembled WGS sequence"/>
</dbReference>
<dbReference type="PROSITE" id="PS51819">
    <property type="entry name" value="VOC"/>
    <property type="match status" value="1"/>
</dbReference>
<dbReference type="RefSeq" id="WP_307424638.1">
    <property type="nucleotide sequence ID" value="NZ_JAUSVK010000001.1"/>
</dbReference>
<proteinExistence type="predicted"/>
<dbReference type="Gene3D" id="3.10.180.10">
    <property type="entry name" value="2,3-Dihydroxybiphenyl 1,2-Dioxygenase, domain 1"/>
    <property type="match status" value="1"/>
</dbReference>
<dbReference type="InterPro" id="IPR029068">
    <property type="entry name" value="Glyas_Bleomycin-R_OHBP_Dase"/>
</dbReference>
<dbReference type="SUPFAM" id="SSF54593">
    <property type="entry name" value="Glyoxalase/Bleomycin resistance protein/Dihydroxybiphenyl dioxygenase"/>
    <property type="match status" value="1"/>
</dbReference>
<organism evidence="2 3">
    <name type="scientific">Labrys monachus</name>
    <dbReference type="NCBI Taxonomy" id="217067"/>
    <lineage>
        <taxon>Bacteria</taxon>
        <taxon>Pseudomonadati</taxon>
        <taxon>Pseudomonadota</taxon>
        <taxon>Alphaproteobacteria</taxon>
        <taxon>Hyphomicrobiales</taxon>
        <taxon>Xanthobacteraceae</taxon>
        <taxon>Labrys</taxon>
    </lineage>
</organism>
<feature type="domain" description="VOC" evidence="1">
    <location>
        <begin position="6"/>
        <end position="131"/>
    </location>
</feature>
<name>A0ABU0FAZ6_9HYPH</name>
<dbReference type="InterPro" id="IPR050383">
    <property type="entry name" value="GlyoxalaseI/FosfomycinResist"/>
</dbReference>
<accession>A0ABU0FAZ6</accession>
<reference evidence="2 3" key="1">
    <citation type="submission" date="2023-07" db="EMBL/GenBank/DDBJ databases">
        <title>Genomic Encyclopedia of Type Strains, Phase IV (KMG-IV): sequencing the most valuable type-strain genomes for metagenomic binning, comparative biology and taxonomic classification.</title>
        <authorList>
            <person name="Goeker M."/>
        </authorList>
    </citation>
    <scope>NUCLEOTIDE SEQUENCE [LARGE SCALE GENOMIC DNA]</scope>
    <source>
        <strain evidence="2 3">DSM 5896</strain>
    </source>
</reference>
<dbReference type="EMBL" id="JAUSVK010000001">
    <property type="protein sequence ID" value="MDQ0391775.1"/>
    <property type="molecule type" value="Genomic_DNA"/>
</dbReference>